<gene>
    <name evidence="1" type="ORF">L7E55_11790</name>
</gene>
<dbReference type="EMBL" id="JAKOAV010000022">
    <property type="protein sequence ID" value="MDF9409034.1"/>
    <property type="molecule type" value="Genomic_DNA"/>
</dbReference>
<dbReference type="RefSeq" id="WP_277444446.1">
    <property type="nucleotide sequence ID" value="NZ_JAKOAV010000022.1"/>
</dbReference>
<evidence type="ECO:0000313" key="2">
    <source>
        <dbReference type="Proteomes" id="UP001154312"/>
    </source>
</evidence>
<accession>A0A9X4H8L5</accession>
<comment type="caution">
    <text evidence="1">The sequence shown here is derived from an EMBL/GenBank/DDBJ whole genome shotgun (WGS) entry which is preliminary data.</text>
</comment>
<protein>
    <submittedName>
        <fullName evidence="1">Uncharacterized protein</fullName>
    </submittedName>
</protein>
<organism evidence="1 2">
    <name type="scientific">Pelotomaculum isophthalicicum JI</name>
    <dbReference type="NCBI Taxonomy" id="947010"/>
    <lineage>
        <taxon>Bacteria</taxon>
        <taxon>Bacillati</taxon>
        <taxon>Bacillota</taxon>
        <taxon>Clostridia</taxon>
        <taxon>Eubacteriales</taxon>
        <taxon>Desulfotomaculaceae</taxon>
        <taxon>Pelotomaculum</taxon>
    </lineage>
</organism>
<dbReference type="Proteomes" id="UP001154312">
    <property type="component" value="Unassembled WGS sequence"/>
</dbReference>
<sequence>MLRFIPFKKKEKRLKSEKLSDSKILPDNQMISNQLEISIGGIMARLSRNNTAQPQNELTVVIPRAEIRRKYYNNGRLIAEEEIILNSITLVDAPLHTPEGK</sequence>
<proteinExistence type="predicted"/>
<evidence type="ECO:0000313" key="1">
    <source>
        <dbReference type="EMBL" id="MDF9409034.1"/>
    </source>
</evidence>
<keyword evidence="2" id="KW-1185">Reference proteome</keyword>
<dbReference type="AlphaFoldDB" id="A0A9X4H8L5"/>
<reference evidence="1" key="1">
    <citation type="submission" date="2022-02" db="EMBL/GenBank/DDBJ databases">
        <authorList>
            <person name="Leng L."/>
        </authorList>
    </citation>
    <scope>NUCLEOTIDE SEQUENCE</scope>
    <source>
        <strain evidence="1">JI</strain>
    </source>
</reference>
<name>A0A9X4H8L5_9FIRM</name>